<protein>
    <recommendedName>
        <fullName evidence="6">Cyclic-di-AMP phosphodiesterase</fullName>
        <ecNumber evidence="6">3.1.4.-</ecNumber>
    </recommendedName>
</protein>
<evidence type="ECO:0000256" key="7">
    <source>
        <dbReference type="SAM" id="Phobius"/>
    </source>
</evidence>
<evidence type="ECO:0000256" key="5">
    <source>
        <dbReference type="ARBA" id="ARBA00023136"/>
    </source>
</evidence>
<dbReference type="InterPro" id="IPR014528">
    <property type="entry name" value="GdpP/PdeA"/>
</dbReference>
<comment type="subcellular location">
    <subcellularLocation>
        <location evidence="1">Cell membrane</location>
        <topology evidence="1">Multi-pass membrane protein</topology>
    </subcellularLocation>
</comment>
<dbReference type="Gene3D" id="3.10.310.30">
    <property type="match status" value="1"/>
</dbReference>
<dbReference type="InterPro" id="IPR001667">
    <property type="entry name" value="DDH_dom"/>
</dbReference>
<dbReference type="Gene3D" id="3.30.450.20">
    <property type="entry name" value="PAS domain"/>
    <property type="match status" value="1"/>
</dbReference>
<dbReference type="SUPFAM" id="SSF90123">
    <property type="entry name" value="ABC transporter transmembrane region"/>
    <property type="match status" value="1"/>
</dbReference>
<dbReference type="InterPro" id="IPR038763">
    <property type="entry name" value="DHH_sf"/>
</dbReference>
<proteinExistence type="inferred from homology"/>
<dbReference type="PIRSF" id="PIRSF026583">
    <property type="entry name" value="YybT"/>
    <property type="match status" value="1"/>
</dbReference>
<dbReference type="InterPro" id="IPR043128">
    <property type="entry name" value="Rev_trsase/Diguanyl_cyclase"/>
</dbReference>
<dbReference type="SUPFAM" id="SSF55073">
    <property type="entry name" value="Nucleotide cyclase"/>
    <property type="match status" value="1"/>
</dbReference>
<keyword evidence="10" id="KW-1185">Reference proteome</keyword>
<organism evidence="9 10">
    <name type="scientific">Geomicrobium sediminis</name>
    <dbReference type="NCBI Taxonomy" id="1347788"/>
    <lineage>
        <taxon>Bacteria</taxon>
        <taxon>Bacillati</taxon>
        <taxon>Bacillota</taxon>
        <taxon>Bacilli</taxon>
        <taxon>Bacillales</taxon>
        <taxon>Geomicrobium</taxon>
    </lineage>
</organism>
<keyword evidence="3 7" id="KW-0812">Transmembrane</keyword>
<dbReference type="Gene3D" id="3.30.70.270">
    <property type="match status" value="1"/>
</dbReference>
<gene>
    <name evidence="9" type="ORF">JOD17_003621</name>
</gene>
<feature type="transmembrane region" description="Helical" evidence="7">
    <location>
        <begin position="9"/>
        <end position="31"/>
    </location>
</feature>
<evidence type="ECO:0000256" key="4">
    <source>
        <dbReference type="ARBA" id="ARBA00022989"/>
    </source>
</evidence>
<reference evidence="9 10" key="1">
    <citation type="submission" date="2021-01" db="EMBL/GenBank/DDBJ databases">
        <title>Genomic Encyclopedia of Type Strains, Phase IV (KMG-IV): sequencing the most valuable type-strain genomes for metagenomic binning, comparative biology and taxonomic classification.</title>
        <authorList>
            <person name="Goeker M."/>
        </authorList>
    </citation>
    <scope>NUCLEOTIDE SEQUENCE [LARGE SCALE GENOMIC DNA]</scope>
    <source>
        <strain evidence="9 10">DSM 25540</strain>
    </source>
</reference>
<dbReference type="Pfam" id="PF02272">
    <property type="entry name" value="DHHA1"/>
    <property type="match status" value="1"/>
</dbReference>
<feature type="transmembrane region" description="Helical" evidence="7">
    <location>
        <begin position="37"/>
        <end position="53"/>
    </location>
</feature>
<evidence type="ECO:0000256" key="1">
    <source>
        <dbReference type="ARBA" id="ARBA00004651"/>
    </source>
</evidence>
<comment type="function">
    <text evidence="6">Has phosphodiesterase (PDE) activity against cyclic-di-AMP (c-di-AMP).</text>
</comment>
<keyword evidence="4 7" id="KW-1133">Transmembrane helix</keyword>
<dbReference type="SUPFAM" id="SSF64182">
    <property type="entry name" value="DHH phosphoesterases"/>
    <property type="match status" value="1"/>
</dbReference>
<dbReference type="PANTHER" id="PTHR47618">
    <property type="entry name" value="BIFUNCTIONAL OLIGORIBONUCLEASE AND PAP PHOSPHATASE NRNA"/>
    <property type="match status" value="1"/>
</dbReference>
<evidence type="ECO:0000259" key="8">
    <source>
        <dbReference type="PROSITE" id="PS50887"/>
    </source>
</evidence>
<dbReference type="SMART" id="SM00267">
    <property type="entry name" value="GGDEF"/>
    <property type="match status" value="1"/>
</dbReference>
<dbReference type="Pfam" id="PF24898">
    <property type="entry name" value="GGDEF_GdpP"/>
    <property type="match status" value="1"/>
</dbReference>
<keyword evidence="5 6" id="KW-0472">Membrane</keyword>
<evidence type="ECO:0000256" key="3">
    <source>
        <dbReference type="ARBA" id="ARBA00022692"/>
    </source>
</evidence>
<keyword evidence="6" id="KW-0378">Hydrolase</keyword>
<dbReference type="Proteomes" id="UP000741863">
    <property type="component" value="Unassembled WGS sequence"/>
</dbReference>
<evidence type="ECO:0000256" key="6">
    <source>
        <dbReference type="PIRNR" id="PIRNR026583"/>
    </source>
</evidence>
<comment type="caution">
    <text evidence="9">The sequence shown here is derived from an EMBL/GenBank/DDBJ whole genome shotgun (WGS) entry which is preliminary data.</text>
</comment>
<dbReference type="PROSITE" id="PS50887">
    <property type="entry name" value="GGDEF"/>
    <property type="match status" value="1"/>
</dbReference>
<dbReference type="InterPro" id="IPR029787">
    <property type="entry name" value="Nucleotide_cyclase"/>
</dbReference>
<sequence length="655" mass="74110">MPEITKQHWYLYPMIFMFTVTTASVTVLLFYNWMLAVVGYVTLIVIGVVFFYARSNFQQELSQYITTLSHRVNRAGEEAVTNLPVGIVLYDQNFEIQWANPYIRDLLGEDYLGKSLSIISSDLPIYIEDKKTEHRLKLGDLEHYVYERPDERLLYFFDMTETIETKERYREEQTVIGFIYLDNYDDVTQTLDDEVTSSLRNKVVTMLNKWANEHDILLRSIDDDRFMAVFNHRALQEVETNRFQIVDDIREETSKDRVAITLSIGIGTGEKTLRDLGSLAQSSLDLALGRGGDQVAIKEKSGQVRFYGGKTNAVEKRTRVRARVISHALRDFVRESNQVIVMGHKTPDMDAIGASIGVLKVAEVNNKDAYIVLDPDQVSPDVQKLMDEVEHHEHLWSRFISPTEALEQLTKQTLLVVVDTHKPSLVIEPKLLDRVHRVVVLDHHRRGEEFIDNAALVYMEPYASSASELVTELLEYQPNKVKMESLEATAMLAGMMVDTKHFSIRTGSRTFDAASYLKANGADTTAVQLLLKEDLDNYIERSKIIGRATVYGSGMAIARGEEDRTYHPVLIAQAADTLLTMNDVKASFVISRRDDGRVSVSARSLGDINVQVIMEKLGGGGHLSNAAAQFDDLTIEQVEEQLKEAMDQSMGGQST</sequence>
<evidence type="ECO:0000313" key="10">
    <source>
        <dbReference type="Proteomes" id="UP000741863"/>
    </source>
</evidence>
<keyword evidence="2 6" id="KW-1003">Cell membrane</keyword>
<comment type="catalytic activity">
    <reaction evidence="6">
        <text>3',3'-c-di-AMP + H2O = 5'-O-phosphonoadenylyl-(3'-&gt;5')-adenosine + H(+)</text>
        <dbReference type="Rhea" id="RHEA:54420"/>
        <dbReference type="ChEBI" id="CHEBI:15377"/>
        <dbReference type="ChEBI" id="CHEBI:15378"/>
        <dbReference type="ChEBI" id="CHEBI:71500"/>
        <dbReference type="ChEBI" id="CHEBI:138171"/>
    </reaction>
</comment>
<dbReference type="InterPro" id="IPR051319">
    <property type="entry name" value="Oligoribo/pAp-PDE_c-di-AMP_PDE"/>
</dbReference>
<dbReference type="InterPro" id="IPR000160">
    <property type="entry name" value="GGDEF_dom"/>
</dbReference>
<accession>A0ABS2PGU4</accession>
<dbReference type="InterPro" id="IPR003156">
    <property type="entry name" value="DHHA1_dom"/>
</dbReference>
<dbReference type="Gene3D" id="3.90.1640.10">
    <property type="entry name" value="inorganic pyrophosphatase (n-terminal core)"/>
    <property type="match status" value="1"/>
</dbReference>
<comment type="similarity">
    <text evidence="6">Belongs to the GdpP/PdeA phosphodiesterase family.</text>
</comment>
<dbReference type="PANTHER" id="PTHR47618:SF2">
    <property type="entry name" value="CYCLIC-DI-AMP PHOSPHODIESTERASE GDPP"/>
    <property type="match status" value="1"/>
</dbReference>
<evidence type="ECO:0000256" key="2">
    <source>
        <dbReference type="ARBA" id="ARBA00022475"/>
    </source>
</evidence>
<feature type="domain" description="GGDEF" evidence="8">
    <location>
        <begin position="172"/>
        <end position="300"/>
    </location>
</feature>
<dbReference type="RefSeq" id="WP_204699314.1">
    <property type="nucleotide sequence ID" value="NZ_JAFBEC010000013.1"/>
</dbReference>
<evidence type="ECO:0000313" key="9">
    <source>
        <dbReference type="EMBL" id="MBM7634502.1"/>
    </source>
</evidence>
<dbReference type="Pfam" id="PF01368">
    <property type="entry name" value="DHH"/>
    <property type="match status" value="1"/>
</dbReference>
<dbReference type="Pfam" id="PF21370">
    <property type="entry name" value="PAS_GdpP"/>
    <property type="match status" value="1"/>
</dbReference>
<dbReference type="EC" id="3.1.4.-" evidence="6"/>
<dbReference type="EMBL" id="JAFBEC010000013">
    <property type="protein sequence ID" value="MBM7634502.1"/>
    <property type="molecule type" value="Genomic_DNA"/>
</dbReference>
<name>A0ABS2PGU4_9BACL</name>
<dbReference type="InterPro" id="IPR036640">
    <property type="entry name" value="ABC1_TM_sf"/>
</dbReference>
<dbReference type="InterPro" id="IPR049553">
    <property type="entry name" value="GdpP-like_PAS"/>
</dbReference>